<organism evidence="2 3">
    <name type="scientific">Teichococcus coralli</name>
    <dbReference type="NCBI Taxonomy" id="2545983"/>
    <lineage>
        <taxon>Bacteria</taxon>
        <taxon>Pseudomonadati</taxon>
        <taxon>Pseudomonadota</taxon>
        <taxon>Alphaproteobacteria</taxon>
        <taxon>Acetobacterales</taxon>
        <taxon>Roseomonadaceae</taxon>
        <taxon>Roseomonas</taxon>
    </lineage>
</organism>
<feature type="compositionally biased region" description="Low complexity" evidence="1">
    <location>
        <begin position="89"/>
        <end position="102"/>
    </location>
</feature>
<evidence type="ECO:0000313" key="2">
    <source>
        <dbReference type="EMBL" id="MXP65599.1"/>
    </source>
</evidence>
<feature type="region of interest" description="Disordered" evidence="1">
    <location>
        <begin position="73"/>
        <end position="102"/>
    </location>
</feature>
<comment type="caution">
    <text evidence="2">The sequence shown here is derived from an EMBL/GenBank/DDBJ whole genome shotgun (WGS) entry which is preliminary data.</text>
</comment>
<sequence>MPDNGLTPFSPALDWEGLAEALLQRAVALGRRDGLQGQFRDIAGAAGLPGLQAVPVPDVLLAAMRHCYTAGHAHGADVRREGHRRRAARPSPSLAVAAAAQA</sequence>
<evidence type="ECO:0000313" key="3">
    <source>
        <dbReference type="Proteomes" id="UP000460715"/>
    </source>
</evidence>
<accession>A0A845BQB5</accession>
<proteinExistence type="predicted"/>
<dbReference type="RefSeq" id="WP_160939005.1">
    <property type="nucleotide sequence ID" value="NZ_SNVJ01000023.1"/>
</dbReference>
<evidence type="ECO:0000256" key="1">
    <source>
        <dbReference type="SAM" id="MobiDB-lite"/>
    </source>
</evidence>
<dbReference type="OrthoDB" id="9982205at2"/>
<reference evidence="2 3" key="1">
    <citation type="submission" date="2019-03" db="EMBL/GenBank/DDBJ databases">
        <title>Roseomonas sp. a novel Roseomonas species isolated from Sea whip Gorgonian.</title>
        <authorList>
            <person name="Li F."/>
            <person name="Pan X."/>
            <person name="Huang S."/>
            <person name="Li Z."/>
            <person name="Meng B."/>
        </authorList>
    </citation>
    <scope>NUCLEOTIDE SEQUENCE [LARGE SCALE GENOMIC DNA]</scope>
    <source>
        <strain evidence="2 3">M0104</strain>
    </source>
</reference>
<dbReference type="EMBL" id="SNVJ01000023">
    <property type="protein sequence ID" value="MXP65599.1"/>
    <property type="molecule type" value="Genomic_DNA"/>
</dbReference>
<name>A0A845BQB5_9PROT</name>
<dbReference type="AlphaFoldDB" id="A0A845BQB5"/>
<gene>
    <name evidence="2" type="ORF">E0493_19815</name>
</gene>
<keyword evidence="3" id="KW-1185">Reference proteome</keyword>
<protein>
    <submittedName>
        <fullName evidence="2">Uncharacterized protein</fullName>
    </submittedName>
</protein>
<dbReference type="Proteomes" id="UP000460715">
    <property type="component" value="Unassembled WGS sequence"/>
</dbReference>